<protein>
    <submittedName>
        <fullName evidence="1">Uncharacterized protein</fullName>
    </submittedName>
</protein>
<keyword evidence="2" id="KW-1185">Reference proteome</keyword>
<reference evidence="1" key="2">
    <citation type="submission" date="2025-09" db="UniProtKB">
        <authorList>
            <consortium name="Ensembl"/>
        </authorList>
    </citation>
    <scope>IDENTIFICATION</scope>
</reference>
<evidence type="ECO:0000313" key="1">
    <source>
        <dbReference type="Ensembl" id="ENSOTSP00005078580.1"/>
    </source>
</evidence>
<reference evidence="1" key="1">
    <citation type="submission" date="2025-08" db="UniProtKB">
        <authorList>
            <consortium name="Ensembl"/>
        </authorList>
    </citation>
    <scope>IDENTIFICATION</scope>
</reference>
<dbReference type="GeneTree" id="ENSGT00990000211028"/>
<organism evidence="1 2">
    <name type="scientific">Oncorhynchus tshawytscha</name>
    <name type="common">Chinook salmon</name>
    <name type="synonym">Salmo tshawytscha</name>
    <dbReference type="NCBI Taxonomy" id="74940"/>
    <lineage>
        <taxon>Eukaryota</taxon>
        <taxon>Metazoa</taxon>
        <taxon>Chordata</taxon>
        <taxon>Craniata</taxon>
        <taxon>Vertebrata</taxon>
        <taxon>Euteleostomi</taxon>
        <taxon>Actinopterygii</taxon>
        <taxon>Neopterygii</taxon>
        <taxon>Teleostei</taxon>
        <taxon>Protacanthopterygii</taxon>
        <taxon>Salmoniformes</taxon>
        <taxon>Salmonidae</taxon>
        <taxon>Salmoninae</taxon>
        <taxon>Oncorhynchus</taxon>
    </lineage>
</organism>
<dbReference type="AlphaFoldDB" id="A0A8C8IL47"/>
<evidence type="ECO:0000313" key="2">
    <source>
        <dbReference type="Proteomes" id="UP000694402"/>
    </source>
</evidence>
<accession>A0A8C8IL47</accession>
<sequence>MRTKLVAVIRAGVSGLSTAQSIYEHYHSTVSQSTSDGPAGFWQPYLYDKGNSQKTSGLTQFTCSE</sequence>
<dbReference type="Ensembl" id="ENSOTST00005085144.2">
    <property type="protein sequence ID" value="ENSOTSP00005078580.1"/>
    <property type="gene ID" value="ENSOTSG00005037002.2"/>
</dbReference>
<dbReference type="Gene3D" id="3.40.50.720">
    <property type="entry name" value="NAD(P)-binding Rossmann-like Domain"/>
    <property type="match status" value="1"/>
</dbReference>
<dbReference type="Proteomes" id="UP000694402">
    <property type="component" value="Unassembled WGS sequence"/>
</dbReference>
<proteinExistence type="predicted"/>
<name>A0A8C8IL47_ONCTS</name>